<reference evidence="1" key="2">
    <citation type="journal article" date="2014" name="ISME J.">
        <title>Microbial stratification in low pH oxic and suboxic macroscopic growths along an acid mine drainage.</title>
        <authorList>
            <person name="Mendez-Garcia C."/>
            <person name="Mesa V."/>
            <person name="Sprenger R.R."/>
            <person name="Richter M."/>
            <person name="Diez M.S."/>
            <person name="Solano J."/>
            <person name="Bargiela R."/>
            <person name="Golyshina O.V."/>
            <person name="Manteca A."/>
            <person name="Ramos J.L."/>
            <person name="Gallego J.R."/>
            <person name="Llorente I."/>
            <person name="Martins Dos Santos V.A."/>
            <person name="Jensen O.N."/>
            <person name="Pelaez A.I."/>
            <person name="Sanchez J."/>
            <person name="Ferrer M."/>
        </authorList>
    </citation>
    <scope>NUCLEOTIDE SEQUENCE</scope>
</reference>
<dbReference type="InterPro" id="IPR051162">
    <property type="entry name" value="T4SS_component"/>
</dbReference>
<protein>
    <submittedName>
        <fullName evidence="1">Type IV secretory pathway VirB4 protein-like protein</fullName>
    </submittedName>
</protein>
<dbReference type="PANTHER" id="PTHR30121:SF6">
    <property type="entry name" value="SLR6007 PROTEIN"/>
    <property type="match status" value="1"/>
</dbReference>
<gene>
    <name evidence="1" type="ORF">B1B_11284</name>
</gene>
<sequence>PTTFRPTGRRSPSTSRGVPEEQRAFHLAYLLDWTYGRMRARPGPKLVVVDEAHLLVHHPPTAEFLDRVVRHVRHFEAGLLLLSQSPEDFLGSPSGRSILRNLDATGFLRLPEVSRTAREFFGLTTAEAEWLPKARLPRTAGYSESLWRVGDLHLPLAIVASTPEYELLTGRLGRTAGSPNGAAGREDGL</sequence>
<dbReference type="InterPro" id="IPR027417">
    <property type="entry name" value="P-loop_NTPase"/>
</dbReference>
<comment type="caution">
    <text evidence="1">The sequence shown here is derived from an EMBL/GenBank/DDBJ whole genome shotgun (WGS) entry which is preliminary data.</text>
</comment>
<proteinExistence type="predicted"/>
<dbReference type="Gene3D" id="3.40.50.300">
    <property type="entry name" value="P-loop containing nucleotide triphosphate hydrolases"/>
    <property type="match status" value="1"/>
</dbReference>
<dbReference type="PANTHER" id="PTHR30121">
    <property type="entry name" value="UNCHARACTERIZED PROTEIN YJGR-RELATED"/>
    <property type="match status" value="1"/>
</dbReference>
<name>T1A082_9ZZZZ</name>
<accession>T1A082</accession>
<dbReference type="SUPFAM" id="SSF52540">
    <property type="entry name" value="P-loop containing nucleoside triphosphate hydrolases"/>
    <property type="match status" value="1"/>
</dbReference>
<evidence type="ECO:0000313" key="1">
    <source>
        <dbReference type="EMBL" id="EQD50313.1"/>
    </source>
</evidence>
<dbReference type="AlphaFoldDB" id="T1A082"/>
<feature type="non-terminal residue" evidence="1">
    <location>
        <position position="1"/>
    </location>
</feature>
<organism evidence="1">
    <name type="scientific">mine drainage metagenome</name>
    <dbReference type="NCBI Taxonomy" id="410659"/>
    <lineage>
        <taxon>unclassified sequences</taxon>
        <taxon>metagenomes</taxon>
        <taxon>ecological metagenomes</taxon>
    </lineage>
</organism>
<reference evidence="1" key="1">
    <citation type="submission" date="2013-08" db="EMBL/GenBank/DDBJ databases">
        <authorList>
            <person name="Mendez C."/>
            <person name="Richter M."/>
            <person name="Ferrer M."/>
            <person name="Sanchez J."/>
        </authorList>
    </citation>
    <scope>NUCLEOTIDE SEQUENCE</scope>
</reference>
<dbReference type="EMBL" id="AUZY01007312">
    <property type="protein sequence ID" value="EQD50313.1"/>
    <property type="molecule type" value="Genomic_DNA"/>
</dbReference>